<dbReference type="GO" id="GO:0003887">
    <property type="term" value="F:DNA-directed DNA polymerase activity"/>
    <property type="evidence" value="ECO:0007669"/>
    <property type="project" value="UniProtKB-UniRule"/>
</dbReference>
<dbReference type="InterPro" id="IPR022634">
    <property type="entry name" value="DNA_polIII_beta_N"/>
</dbReference>
<keyword evidence="8" id="KW-0238">DNA-binding</keyword>
<dbReference type="InterPro" id="IPR046938">
    <property type="entry name" value="DNA_clamp_sf"/>
</dbReference>
<evidence type="ECO:0000256" key="1">
    <source>
        <dbReference type="ARBA" id="ARBA00004496"/>
    </source>
</evidence>
<keyword evidence="4 9" id="KW-0808">Transferase</keyword>
<keyword evidence="5 9" id="KW-0548">Nucleotidyltransferase</keyword>
<dbReference type="InterPro" id="IPR022637">
    <property type="entry name" value="DNA_polIII_beta_cen"/>
</dbReference>
<dbReference type="Pfam" id="PF02767">
    <property type="entry name" value="DNA_pol3_beta_2"/>
    <property type="match status" value="1"/>
</dbReference>
<dbReference type="InterPro" id="IPR022635">
    <property type="entry name" value="DNA_polIII_beta_C"/>
</dbReference>
<dbReference type="GO" id="GO:0006271">
    <property type="term" value="P:DNA strand elongation involved in DNA replication"/>
    <property type="evidence" value="ECO:0007669"/>
    <property type="project" value="TreeGrafter"/>
</dbReference>
<comment type="caution">
    <text evidence="13">The sequence shown here is derived from an EMBL/GenBank/DDBJ whole genome shotgun (WGS) entry which is preliminary data.</text>
</comment>
<name>A0A1G2ML69_9BACT</name>
<evidence type="ECO:0000256" key="9">
    <source>
        <dbReference type="PIRNR" id="PIRNR000804"/>
    </source>
</evidence>
<evidence type="ECO:0000256" key="2">
    <source>
        <dbReference type="ARBA" id="ARBA00010752"/>
    </source>
</evidence>
<evidence type="ECO:0000256" key="5">
    <source>
        <dbReference type="ARBA" id="ARBA00022695"/>
    </source>
</evidence>
<accession>A0A1G2ML69</accession>
<comment type="subcellular location">
    <subcellularLocation>
        <location evidence="1 9">Cytoplasm</location>
    </subcellularLocation>
</comment>
<dbReference type="PANTHER" id="PTHR30478">
    <property type="entry name" value="DNA POLYMERASE III SUBUNIT BETA"/>
    <property type="match status" value="1"/>
</dbReference>
<dbReference type="Gene3D" id="3.10.150.10">
    <property type="entry name" value="DNA Polymerase III, subunit A, domain 2"/>
    <property type="match status" value="1"/>
</dbReference>
<evidence type="ECO:0000313" key="14">
    <source>
        <dbReference type="Proteomes" id="UP000178413"/>
    </source>
</evidence>
<dbReference type="GO" id="GO:0009360">
    <property type="term" value="C:DNA polymerase III complex"/>
    <property type="evidence" value="ECO:0007669"/>
    <property type="project" value="InterPro"/>
</dbReference>
<evidence type="ECO:0000256" key="6">
    <source>
        <dbReference type="ARBA" id="ARBA00022705"/>
    </source>
</evidence>
<dbReference type="GO" id="GO:0008408">
    <property type="term" value="F:3'-5' exonuclease activity"/>
    <property type="evidence" value="ECO:0007669"/>
    <property type="project" value="InterPro"/>
</dbReference>
<dbReference type="SUPFAM" id="SSF55979">
    <property type="entry name" value="DNA clamp"/>
    <property type="match status" value="3"/>
</dbReference>
<dbReference type="NCBIfam" id="TIGR00663">
    <property type="entry name" value="dnan"/>
    <property type="match status" value="1"/>
</dbReference>
<feature type="domain" description="DNA polymerase III beta sliding clamp central" evidence="11">
    <location>
        <begin position="130"/>
        <end position="243"/>
    </location>
</feature>
<keyword evidence="3 9" id="KW-0963">Cytoplasm</keyword>
<evidence type="ECO:0000256" key="4">
    <source>
        <dbReference type="ARBA" id="ARBA00022679"/>
    </source>
</evidence>
<dbReference type="PIRSF" id="PIRSF000804">
    <property type="entry name" value="DNA_pol_III_b"/>
    <property type="match status" value="1"/>
</dbReference>
<protein>
    <recommendedName>
        <fullName evidence="9">Beta sliding clamp</fullName>
    </recommendedName>
</protein>
<dbReference type="GO" id="GO:0005737">
    <property type="term" value="C:cytoplasm"/>
    <property type="evidence" value="ECO:0007669"/>
    <property type="project" value="UniProtKB-SubCell"/>
</dbReference>
<evidence type="ECO:0000256" key="7">
    <source>
        <dbReference type="ARBA" id="ARBA00022932"/>
    </source>
</evidence>
<proteinExistence type="inferred from homology"/>
<dbReference type="PANTHER" id="PTHR30478:SF0">
    <property type="entry name" value="BETA SLIDING CLAMP"/>
    <property type="match status" value="1"/>
</dbReference>
<dbReference type="Pfam" id="PF00712">
    <property type="entry name" value="DNA_pol3_beta"/>
    <property type="match status" value="1"/>
</dbReference>
<dbReference type="Pfam" id="PF02768">
    <property type="entry name" value="DNA_pol3_beta_3"/>
    <property type="match status" value="1"/>
</dbReference>
<dbReference type="EMBL" id="MHRM01000001">
    <property type="protein sequence ID" value="OHA24670.1"/>
    <property type="molecule type" value="Genomic_DNA"/>
</dbReference>
<evidence type="ECO:0000259" key="11">
    <source>
        <dbReference type="Pfam" id="PF02767"/>
    </source>
</evidence>
<dbReference type="SMART" id="SM00480">
    <property type="entry name" value="POL3Bc"/>
    <property type="match status" value="1"/>
</dbReference>
<comment type="subunit">
    <text evidence="9">Forms a ring-shaped head-to-tail homodimer around DNA.</text>
</comment>
<dbReference type="CDD" id="cd00140">
    <property type="entry name" value="beta_clamp"/>
    <property type="match status" value="1"/>
</dbReference>
<keyword evidence="6 9" id="KW-0235">DNA replication</keyword>
<dbReference type="Proteomes" id="UP000178413">
    <property type="component" value="Unassembled WGS sequence"/>
</dbReference>
<reference evidence="13 14" key="1">
    <citation type="journal article" date="2016" name="Nat. Commun.">
        <title>Thousands of microbial genomes shed light on interconnected biogeochemical processes in an aquifer system.</title>
        <authorList>
            <person name="Anantharaman K."/>
            <person name="Brown C.T."/>
            <person name="Hug L.A."/>
            <person name="Sharon I."/>
            <person name="Castelle C.J."/>
            <person name="Probst A.J."/>
            <person name="Thomas B.C."/>
            <person name="Singh A."/>
            <person name="Wilkins M.J."/>
            <person name="Karaoz U."/>
            <person name="Brodie E.L."/>
            <person name="Williams K.H."/>
            <person name="Hubbard S.S."/>
            <person name="Banfield J.F."/>
        </authorList>
    </citation>
    <scope>NUCLEOTIDE SEQUENCE [LARGE SCALE GENOMIC DNA]</scope>
</reference>
<dbReference type="Gene3D" id="3.70.10.10">
    <property type="match status" value="1"/>
</dbReference>
<evidence type="ECO:0000259" key="10">
    <source>
        <dbReference type="Pfam" id="PF00712"/>
    </source>
</evidence>
<evidence type="ECO:0000256" key="3">
    <source>
        <dbReference type="ARBA" id="ARBA00022490"/>
    </source>
</evidence>
<dbReference type="InterPro" id="IPR001001">
    <property type="entry name" value="DNA_polIII_beta"/>
</dbReference>
<evidence type="ECO:0000259" key="12">
    <source>
        <dbReference type="Pfam" id="PF02768"/>
    </source>
</evidence>
<feature type="domain" description="DNA polymerase III beta sliding clamp C-terminal" evidence="12">
    <location>
        <begin position="245"/>
        <end position="366"/>
    </location>
</feature>
<comment type="similarity">
    <text evidence="2 9">Belongs to the beta sliding clamp family.</text>
</comment>
<evidence type="ECO:0000313" key="13">
    <source>
        <dbReference type="EMBL" id="OHA24670.1"/>
    </source>
</evidence>
<dbReference type="GO" id="GO:0003677">
    <property type="term" value="F:DNA binding"/>
    <property type="evidence" value="ECO:0007669"/>
    <property type="project" value="UniProtKB-UniRule"/>
</dbReference>
<sequence length="368" mass="40799">MKLEISSQKLKEIIHLVERLAGKQTTLPVLSCILINVKNGNVVLKTTNLDIGIEISLPVKSEKDGVIAVPARTFSSFISQIPEQNQIIYMEEISGNLKISSSHSKGVIKTVPNEDFPTIPRVLDGQNCVVQSKLFSKGLSSVSYSASISGVKPELSSVYVYKNNEDLVFVATDSFRLAEKIIKINTPTSFGDMMIPLNNVLNITKILESMSEKVSVTSNKNLISFESGGIYLVSRLIDGVFPDYRQIVPKEFITEAVVLKQDLINALKVANIFSDKFNQVRFIIKPTAKTFEIFTKNSDVGENQTSLPASLSGEPAEINFNHKYMTDCFQSVESDSVSLRVSGNNRPMIIRPVSGDQTFMYLVMPMNR</sequence>
<dbReference type="STRING" id="1802308.A3D50_00530"/>
<feature type="domain" description="DNA polymerase III beta sliding clamp N-terminal" evidence="10">
    <location>
        <begin position="1"/>
        <end position="120"/>
    </location>
</feature>
<organism evidence="13 14">
    <name type="scientific">Candidatus Taylorbacteria bacterium RIFCSPHIGHO2_02_FULL_44_12</name>
    <dbReference type="NCBI Taxonomy" id="1802308"/>
    <lineage>
        <taxon>Bacteria</taxon>
        <taxon>Candidatus Tayloriibacteriota</taxon>
    </lineage>
</organism>
<comment type="function">
    <text evidence="9">Confers DNA tethering and processivity to DNA polymerases and other proteins. Acts as a clamp, forming a ring around DNA (a reaction catalyzed by the clamp-loading complex) which diffuses in an ATP-independent manner freely and bidirectionally along dsDNA. Initially characterized for its ability to contact the catalytic subunit of DNA polymerase III (Pol III), a complex, multichain enzyme responsible for most of the replicative synthesis in bacteria; Pol III exhibits 3'-5' exonuclease proofreading activity. The beta chain is required for initiation of replication as well as for processivity of DNA replication.</text>
</comment>
<keyword evidence="7 9" id="KW-0239">DNA-directed DNA polymerase</keyword>
<gene>
    <name evidence="13" type="ORF">A3D50_00530</name>
</gene>
<evidence type="ECO:0000256" key="8">
    <source>
        <dbReference type="ARBA" id="ARBA00023125"/>
    </source>
</evidence>
<dbReference type="AlphaFoldDB" id="A0A1G2ML69"/>